<dbReference type="PANTHER" id="PTHR30411:SF0">
    <property type="entry name" value="CYS-TRNA(PRO)_CYS-TRNA(CYS) DEACYLASE YBAK"/>
    <property type="match status" value="1"/>
</dbReference>
<dbReference type="CDD" id="cd04332">
    <property type="entry name" value="YbaK_like"/>
    <property type="match status" value="1"/>
</dbReference>
<dbReference type="Proteomes" id="UP000310477">
    <property type="component" value="Unassembled WGS sequence"/>
</dbReference>
<dbReference type="OrthoDB" id="9809296at2"/>
<reference evidence="2 3" key="1">
    <citation type="submission" date="2019-04" db="EMBL/GenBank/DDBJ databases">
        <title>Pedobacter sp. AR-2-6 sp. nov., isolated from Arctic soil.</title>
        <authorList>
            <person name="Dahal R.H."/>
            <person name="Kim D.-U."/>
        </authorList>
    </citation>
    <scope>NUCLEOTIDE SEQUENCE [LARGE SCALE GENOMIC DNA]</scope>
    <source>
        <strain evidence="2 3">AR-2-6</strain>
    </source>
</reference>
<dbReference type="GO" id="GO:0002161">
    <property type="term" value="F:aminoacyl-tRNA deacylase activity"/>
    <property type="evidence" value="ECO:0007669"/>
    <property type="project" value="InterPro"/>
</dbReference>
<dbReference type="InterPro" id="IPR036754">
    <property type="entry name" value="YbaK/aa-tRNA-synt-asso_dom_sf"/>
</dbReference>
<dbReference type="RefSeq" id="WP_136877332.1">
    <property type="nucleotide sequence ID" value="NZ_SWBO01000006.1"/>
</dbReference>
<proteinExistence type="predicted"/>
<evidence type="ECO:0000313" key="2">
    <source>
        <dbReference type="EMBL" id="TKB99639.1"/>
    </source>
</evidence>
<dbReference type="AlphaFoldDB" id="A0A4U1C360"/>
<sequence length="158" mass="17491">MHPKIKDKLTEAQLNYKEIKHATFDKPIHSPLDFAEALGYEIGRITKSVFLRAKTKDKYIMAVCSCHKKLDFAKLAQLAKVNKLEVADKNELAEMIGYPPTGVCAIGLTANIAIFMDAELLNYQTIMVGSGEVAIEIELNPKDLLLITNATIDQISLA</sequence>
<name>A0A4U1C360_9SPHI</name>
<evidence type="ECO:0000313" key="3">
    <source>
        <dbReference type="Proteomes" id="UP000310477"/>
    </source>
</evidence>
<organism evidence="2 3">
    <name type="scientific">Pedobacter cryotolerans</name>
    <dbReference type="NCBI Taxonomy" id="2571270"/>
    <lineage>
        <taxon>Bacteria</taxon>
        <taxon>Pseudomonadati</taxon>
        <taxon>Bacteroidota</taxon>
        <taxon>Sphingobacteriia</taxon>
        <taxon>Sphingobacteriales</taxon>
        <taxon>Sphingobacteriaceae</taxon>
        <taxon>Pedobacter</taxon>
    </lineage>
</organism>
<evidence type="ECO:0000259" key="1">
    <source>
        <dbReference type="Pfam" id="PF04073"/>
    </source>
</evidence>
<dbReference type="SUPFAM" id="SSF55826">
    <property type="entry name" value="YbaK/ProRS associated domain"/>
    <property type="match status" value="1"/>
</dbReference>
<feature type="domain" description="YbaK/aminoacyl-tRNA synthetase-associated" evidence="1">
    <location>
        <begin position="26"/>
        <end position="145"/>
    </location>
</feature>
<keyword evidence="3" id="KW-1185">Reference proteome</keyword>
<dbReference type="EMBL" id="SWBO01000006">
    <property type="protein sequence ID" value="TKB99639.1"/>
    <property type="molecule type" value="Genomic_DNA"/>
</dbReference>
<gene>
    <name evidence="2" type="ORF">FA045_12070</name>
</gene>
<dbReference type="PANTHER" id="PTHR30411">
    <property type="entry name" value="CYTOPLASMIC PROTEIN"/>
    <property type="match status" value="1"/>
</dbReference>
<dbReference type="Gene3D" id="3.90.960.10">
    <property type="entry name" value="YbaK/aminoacyl-tRNA synthetase-associated domain"/>
    <property type="match status" value="1"/>
</dbReference>
<dbReference type="Pfam" id="PF04073">
    <property type="entry name" value="tRNA_edit"/>
    <property type="match status" value="1"/>
</dbReference>
<dbReference type="InterPro" id="IPR007214">
    <property type="entry name" value="YbaK/aa-tRNA-synth-assoc-dom"/>
</dbReference>
<comment type="caution">
    <text evidence="2">The sequence shown here is derived from an EMBL/GenBank/DDBJ whole genome shotgun (WGS) entry which is preliminary data.</text>
</comment>
<protein>
    <submittedName>
        <fullName evidence="2">YbaK/EbsC family protein</fullName>
    </submittedName>
</protein>
<accession>A0A4U1C360</accession>